<evidence type="ECO:0000313" key="2">
    <source>
        <dbReference type="Proteomes" id="UP000051296"/>
    </source>
</evidence>
<reference evidence="1 2" key="1">
    <citation type="journal article" date="2015" name="Genome Announc.">
        <title>Expanding the biotechnology potential of lactobacilli through comparative genomics of 213 strains and associated genera.</title>
        <authorList>
            <person name="Sun Z."/>
            <person name="Harris H.M."/>
            <person name="McCann A."/>
            <person name="Guo C."/>
            <person name="Argimon S."/>
            <person name="Zhang W."/>
            <person name="Yang X."/>
            <person name="Jeffery I.B."/>
            <person name="Cooney J.C."/>
            <person name="Kagawa T.F."/>
            <person name="Liu W."/>
            <person name="Song Y."/>
            <person name="Salvetti E."/>
            <person name="Wrobel A."/>
            <person name="Rasinkangas P."/>
            <person name="Parkhill J."/>
            <person name="Rea M.C."/>
            <person name="O'Sullivan O."/>
            <person name="Ritari J."/>
            <person name="Douillard F.P."/>
            <person name="Paul Ross R."/>
            <person name="Yang R."/>
            <person name="Briner A.E."/>
            <person name="Felis G.E."/>
            <person name="de Vos W.M."/>
            <person name="Barrangou R."/>
            <person name="Klaenhammer T.R."/>
            <person name="Caufield P.W."/>
            <person name="Cui Y."/>
            <person name="Zhang H."/>
            <person name="O'Toole P.W."/>
        </authorList>
    </citation>
    <scope>NUCLEOTIDE SEQUENCE [LARGE SCALE GENOMIC DNA]</scope>
    <source>
        <strain evidence="1 2">DSM 20190</strain>
    </source>
</reference>
<dbReference type="RefSeq" id="WP_022791452.1">
    <property type="nucleotide sequence ID" value="NZ_ATUU01000002.1"/>
</dbReference>
<dbReference type="PATRIC" id="fig|1123500.6.peg.758"/>
<dbReference type="InterPro" id="IPR038600">
    <property type="entry name" value="Csn2_sf"/>
</dbReference>
<dbReference type="Pfam" id="PF09711">
    <property type="entry name" value="Cas_Csn2"/>
    <property type="match status" value="1"/>
</dbReference>
<dbReference type="Proteomes" id="UP000051296">
    <property type="component" value="Unassembled WGS sequence"/>
</dbReference>
<dbReference type="InParanoid" id="A0A0R2FVQ4"/>
<dbReference type="NCBIfam" id="TIGR01866">
    <property type="entry name" value="cas_Csn2"/>
    <property type="match status" value="1"/>
</dbReference>
<keyword evidence="2" id="KW-1185">Reference proteome</keyword>
<dbReference type="EMBL" id="JQAX01000002">
    <property type="protein sequence ID" value="KRN32402.1"/>
    <property type="molecule type" value="Genomic_DNA"/>
</dbReference>
<dbReference type="Gene3D" id="3.40.50.11940">
    <property type="match status" value="1"/>
</dbReference>
<organism evidence="1 2">
    <name type="scientific">Weissella halotolerans DSM 20190</name>
    <dbReference type="NCBI Taxonomy" id="1123500"/>
    <lineage>
        <taxon>Bacteria</taxon>
        <taxon>Bacillati</taxon>
        <taxon>Bacillota</taxon>
        <taxon>Bacilli</taxon>
        <taxon>Lactobacillales</taxon>
        <taxon>Lactobacillaceae</taxon>
        <taxon>Weissella</taxon>
    </lineage>
</organism>
<name>A0A0R2FVQ4_9LACO</name>
<accession>A0A0R2FVQ4</accession>
<protein>
    <submittedName>
        <fullName evidence="1">Uncharacterized protein</fullName>
    </submittedName>
</protein>
<gene>
    <name evidence="1" type="ORF">IV68_GL000753</name>
</gene>
<dbReference type="eggNOG" id="ENOG5033P6H">
    <property type="taxonomic scope" value="Bacteria"/>
</dbReference>
<sequence>MTERKITIEGIATFTLTAGLNVIALQNASLFFRTVTGIQANYPEIVYSEDLKVVSFSNGSIFIGDALGSFNVADFYARQVMKAFQAALTEEDLAIFYQLNQQLQTKIEEVIIDANLPFSLVNTWDLNQFLKGQVMAIETVQVTSIFDKIVSIIEVMALMSESRLLIMTNLHLYCTFSELQQLHQILLAEDLVLLDLDLVEDKPHANDTFTAYFIDNDYVVFS</sequence>
<proteinExistence type="predicted"/>
<comment type="caution">
    <text evidence="1">The sequence shown here is derived from an EMBL/GenBank/DDBJ whole genome shotgun (WGS) entry which is preliminary data.</text>
</comment>
<evidence type="ECO:0000313" key="1">
    <source>
        <dbReference type="EMBL" id="KRN32402.1"/>
    </source>
</evidence>
<dbReference type="AlphaFoldDB" id="A0A0R2FVQ4"/>
<dbReference type="STRING" id="1123500.GCA_000420365_00674"/>
<dbReference type="InterPro" id="IPR010146">
    <property type="entry name" value="CRISPR-assoc_prot_Csn2-typ"/>
</dbReference>